<keyword evidence="2" id="KW-0805">Transcription regulation</keyword>
<comment type="subcellular location">
    <subcellularLocation>
        <location evidence="1">Nucleus</location>
    </subcellularLocation>
</comment>
<evidence type="ECO:0000256" key="1">
    <source>
        <dbReference type="ARBA" id="ARBA00004123"/>
    </source>
</evidence>
<dbReference type="AlphaFoldDB" id="A0A915PML2"/>
<dbReference type="GO" id="GO:0000981">
    <property type="term" value="F:DNA-binding transcription factor activity, RNA polymerase II-specific"/>
    <property type="evidence" value="ECO:0007669"/>
    <property type="project" value="TreeGrafter"/>
</dbReference>
<dbReference type="Gene3D" id="3.30.450.20">
    <property type="entry name" value="PAS domain"/>
    <property type="match status" value="1"/>
</dbReference>
<keyword evidence="3" id="KW-0804">Transcription</keyword>
<evidence type="ECO:0000256" key="3">
    <source>
        <dbReference type="ARBA" id="ARBA00023163"/>
    </source>
</evidence>
<dbReference type="Proteomes" id="UP000887581">
    <property type="component" value="Unplaced"/>
</dbReference>
<dbReference type="GO" id="GO:0010557">
    <property type="term" value="P:positive regulation of macromolecule biosynthetic process"/>
    <property type="evidence" value="ECO:0007669"/>
    <property type="project" value="UniProtKB-ARBA"/>
</dbReference>
<dbReference type="GO" id="GO:0000977">
    <property type="term" value="F:RNA polymerase II transcription regulatory region sequence-specific DNA binding"/>
    <property type="evidence" value="ECO:0007669"/>
    <property type="project" value="TreeGrafter"/>
</dbReference>
<dbReference type="PANTHER" id="PTHR23043">
    <property type="entry name" value="HYPOXIA-INDUCIBLE FACTOR 1 ALPHA"/>
    <property type="match status" value="1"/>
</dbReference>
<dbReference type="GO" id="GO:0071456">
    <property type="term" value="P:cellular response to hypoxia"/>
    <property type="evidence" value="ECO:0007669"/>
    <property type="project" value="TreeGrafter"/>
</dbReference>
<proteinExistence type="predicted"/>
<organism evidence="5 6">
    <name type="scientific">Setaria digitata</name>
    <dbReference type="NCBI Taxonomy" id="48799"/>
    <lineage>
        <taxon>Eukaryota</taxon>
        <taxon>Metazoa</taxon>
        <taxon>Ecdysozoa</taxon>
        <taxon>Nematoda</taxon>
        <taxon>Chromadorea</taxon>
        <taxon>Rhabditida</taxon>
        <taxon>Spirurina</taxon>
        <taxon>Spiruromorpha</taxon>
        <taxon>Filarioidea</taxon>
        <taxon>Setariidae</taxon>
        <taxon>Setaria</taxon>
    </lineage>
</organism>
<dbReference type="GO" id="GO:0005634">
    <property type="term" value="C:nucleus"/>
    <property type="evidence" value="ECO:0007669"/>
    <property type="project" value="UniProtKB-SubCell"/>
</dbReference>
<dbReference type="Pfam" id="PF14598">
    <property type="entry name" value="PAS_11"/>
    <property type="match status" value="1"/>
</dbReference>
<dbReference type="WBParaSite" id="sdigi.contig185.g5814.t1">
    <property type="protein sequence ID" value="sdigi.contig185.g5814.t1"/>
    <property type="gene ID" value="sdigi.contig185.g5814"/>
</dbReference>
<evidence type="ECO:0000256" key="2">
    <source>
        <dbReference type="ARBA" id="ARBA00023015"/>
    </source>
</evidence>
<evidence type="ECO:0000313" key="5">
    <source>
        <dbReference type="Proteomes" id="UP000887581"/>
    </source>
</evidence>
<reference evidence="6" key="1">
    <citation type="submission" date="2022-11" db="UniProtKB">
        <authorList>
            <consortium name="WormBaseParasite"/>
        </authorList>
    </citation>
    <scope>IDENTIFICATION</scope>
</reference>
<protein>
    <submittedName>
        <fullName evidence="6">PAS domain-containing protein</fullName>
    </submittedName>
</protein>
<dbReference type="CDD" id="cd00130">
    <property type="entry name" value="PAS"/>
    <property type="match status" value="1"/>
</dbReference>
<accession>A0A915PML2</accession>
<sequence>MGTSFYNLVHPADLHVVVISIREMLIKGHTRTPYYRLIGLNKSVLWVQTEATTVNHTTKGQKGQYIICVHQLIGIQSERDSFVNGKNSALPACPASISIKQEVDDSSDAVRNSYSEVLQWLFRAQQRSKSPPGTLLFRTESNKNRAEYSGESTRYMTTMATRIETINYGSRNGITVSGTNDCEYNNSSLAHNGRGGKEFDPVASEIERCRFRTTSMRTNCSGGAAYGNTRDCTNHCFQTNFSESSTATVFNSVRLSSVPGADAYLLPPANISAGATTVTGTERNSSSMFSALSTTGAQYSRSLTCCDPHLNSNFTTATTTSSNTLLAFNTNSLHVQSNLPTSPVNCTTAHVKENNSSDMTETTEDWQMFAPFVAHDDVMQLSTDLQGLLPEFSFVDWIPSDPAPLPNLPTEERNMTLLGDMSIPMQMTFDRSSMYANSSISLLSKPNTFGFRATSWRQLQQQYQQRQQENMNAGITAAAPWLEVELTATCARSNDHPNGVFHRNNPATSIQ</sequence>
<evidence type="ECO:0000256" key="4">
    <source>
        <dbReference type="ARBA" id="ARBA00023242"/>
    </source>
</evidence>
<evidence type="ECO:0000313" key="6">
    <source>
        <dbReference type="WBParaSite" id="sdigi.contig185.g5814.t1"/>
    </source>
</evidence>
<keyword evidence="5" id="KW-1185">Reference proteome</keyword>
<dbReference type="InterPro" id="IPR035965">
    <property type="entry name" value="PAS-like_dom_sf"/>
</dbReference>
<dbReference type="SUPFAM" id="SSF55785">
    <property type="entry name" value="PYP-like sensor domain (PAS domain)"/>
    <property type="match status" value="1"/>
</dbReference>
<name>A0A915PML2_9BILA</name>
<dbReference type="InterPro" id="IPR000014">
    <property type="entry name" value="PAS"/>
</dbReference>
<keyword evidence="4" id="KW-0539">Nucleus</keyword>
<dbReference type="PANTHER" id="PTHR23043:SF17">
    <property type="entry name" value="PROTEIN SIMILAR"/>
    <property type="match status" value="1"/>
</dbReference>